<dbReference type="Proteomes" id="UP000887159">
    <property type="component" value="Unassembled WGS sequence"/>
</dbReference>
<gene>
    <name evidence="1" type="primary">NCL1_39493</name>
    <name evidence="1" type="ORF">TNCV_1016381</name>
</gene>
<keyword evidence="2" id="KW-1185">Reference proteome</keyword>
<dbReference type="AlphaFoldDB" id="A0A8X6VXV9"/>
<proteinExistence type="predicted"/>
<comment type="caution">
    <text evidence="1">The sequence shown here is derived from an EMBL/GenBank/DDBJ whole genome shotgun (WGS) entry which is preliminary data.</text>
</comment>
<sequence length="91" mass="10467">MCDKLRRLAATKRTFHHFLSKDMNFVMMFMQTDGLFNGLLCKAVSTSATFVFIMNAVPDYFLFATDPESRNRYTKSVIIDAFGAVSPRYFC</sequence>
<dbReference type="EMBL" id="BMAU01021369">
    <property type="protein sequence ID" value="GFY24592.1"/>
    <property type="molecule type" value="Genomic_DNA"/>
</dbReference>
<name>A0A8X6VXV9_TRICX</name>
<accession>A0A8X6VXV9</accession>
<evidence type="ECO:0000313" key="1">
    <source>
        <dbReference type="EMBL" id="GFY24592.1"/>
    </source>
</evidence>
<protein>
    <submittedName>
        <fullName evidence="1">Uncharacterized protein</fullName>
    </submittedName>
</protein>
<reference evidence="1" key="1">
    <citation type="submission" date="2020-08" db="EMBL/GenBank/DDBJ databases">
        <title>Multicomponent nature underlies the extraordinary mechanical properties of spider dragline silk.</title>
        <authorList>
            <person name="Kono N."/>
            <person name="Nakamura H."/>
            <person name="Mori M."/>
            <person name="Yoshida Y."/>
            <person name="Ohtoshi R."/>
            <person name="Malay A.D."/>
            <person name="Moran D.A.P."/>
            <person name="Tomita M."/>
            <person name="Numata K."/>
            <person name="Arakawa K."/>
        </authorList>
    </citation>
    <scope>NUCLEOTIDE SEQUENCE</scope>
</reference>
<evidence type="ECO:0000313" key="2">
    <source>
        <dbReference type="Proteomes" id="UP000887159"/>
    </source>
</evidence>
<organism evidence="1 2">
    <name type="scientific">Trichonephila clavipes</name>
    <name type="common">Golden silk orbweaver</name>
    <name type="synonym">Nephila clavipes</name>
    <dbReference type="NCBI Taxonomy" id="2585209"/>
    <lineage>
        <taxon>Eukaryota</taxon>
        <taxon>Metazoa</taxon>
        <taxon>Ecdysozoa</taxon>
        <taxon>Arthropoda</taxon>
        <taxon>Chelicerata</taxon>
        <taxon>Arachnida</taxon>
        <taxon>Araneae</taxon>
        <taxon>Araneomorphae</taxon>
        <taxon>Entelegynae</taxon>
        <taxon>Araneoidea</taxon>
        <taxon>Nephilidae</taxon>
        <taxon>Trichonephila</taxon>
    </lineage>
</organism>